<name>A0AA97FCR1_9EURY</name>
<dbReference type="InterPro" id="IPR017896">
    <property type="entry name" value="4Fe4S_Fe-S-bd"/>
</dbReference>
<keyword evidence="2" id="KW-0479">Metal-binding</keyword>
<dbReference type="Gene3D" id="3.30.70.20">
    <property type="match status" value="1"/>
</dbReference>
<dbReference type="GO" id="GO:0016491">
    <property type="term" value="F:oxidoreductase activity"/>
    <property type="evidence" value="ECO:0007669"/>
    <property type="project" value="UniProtKB-ARBA"/>
</dbReference>
<dbReference type="GO" id="GO:0046872">
    <property type="term" value="F:metal ion binding"/>
    <property type="evidence" value="ECO:0007669"/>
    <property type="project" value="UniProtKB-KW"/>
</dbReference>
<dbReference type="GO" id="GO:0051539">
    <property type="term" value="F:4 iron, 4 sulfur cluster binding"/>
    <property type="evidence" value="ECO:0007669"/>
    <property type="project" value="UniProtKB-KW"/>
</dbReference>
<dbReference type="KEGG" id="mefw:F1737_10155"/>
<evidence type="ECO:0000256" key="3">
    <source>
        <dbReference type="ARBA" id="ARBA00023004"/>
    </source>
</evidence>
<dbReference type="PANTHER" id="PTHR24960:SF83">
    <property type="entry name" value="4FE-4S FERREDOXIN-TYPE DOMAIN-CONTAINING PROTEIN"/>
    <property type="match status" value="1"/>
</dbReference>
<protein>
    <submittedName>
        <fullName evidence="6">DUF362 domain-containing protein</fullName>
    </submittedName>
</protein>
<accession>A0AA97FCR1</accession>
<gene>
    <name evidence="6" type="ORF">F1737_10155</name>
</gene>
<evidence type="ECO:0000313" key="7">
    <source>
        <dbReference type="Proteomes" id="UP001301797"/>
    </source>
</evidence>
<dbReference type="Gene3D" id="3.40.50.11440">
    <property type="match status" value="1"/>
</dbReference>
<sequence>MTSKVYFANLQEKKPFENTIELIDRLFDESDAGNIIEKGDLAGIKVHFGERGCDTYTNPVFVRRIVDKIKAKGGKPFLTDTDTLYSGSRFNSVDHMNVAIEHGFDYAVTGAPIIISGGLKTDTEALVEINKKHFKTVRIAPEIIDSDCMFVISHFKGHVVAGFGGAIKNLGMGCATREGKRDQHNVLQPHVDENSCNGCKKCARICPVSAPEISEGVCVINEKVCVSCGQCVPNCPENAISFNWDTDIVPFTERLSEYALGAVLGKEKKIYYINFVINVTPHCDCASWSDPVIVPDIGILASDDPVAIDAASRDLVNAQRGIMHTHLHSNFEEGEDKFKGTWEYTNGDRQLEYGQEIGLGSMDYELIRI</sequence>
<keyword evidence="1" id="KW-0004">4Fe-4S</keyword>
<dbReference type="EMBL" id="CP043875">
    <property type="protein sequence ID" value="WOF17015.1"/>
    <property type="molecule type" value="Genomic_DNA"/>
</dbReference>
<feature type="domain" description="4Fe-4S ferredoxin-type" evidence="5">
    <location>
        <begin position="219"/>
        <end position="245"/>
    </location>
</feature>
<evidence type="ECO:0000256" key="4">
    <source>
        <dbReference type="ARBA" id="ARBA00023014"/>
    </source>
</evidence>
<keyword evidence="7" id="KW-1185">Reference proteome</keyword>
<dbReference type="InterPro" id="IPR050157">
    <property type="entry name" value="PSI_iron-sulfur_center"/>
</dbReference>
<dbReference type="InterPro" id="IPR007160">
    <property type="entry name" value="DUF362"/>
</dbReference>
<dbReference type="SUPFAM" id="SSF54862">
    <property type="entry name" value="4Fe-4S ferredoxins"/>
    <property type="match status" value="1"/>
</dbReference>
<dbReference type="Proteomes" id="UP001301797">
    <property type="component" value="Chromosome"/>
</dbReference>
<keyword evidence="4" id="KW-0411">Iron-sulfur</keyword>
<reference evidence="6 7" key="1">
    <citation type="submission" date="2019-09" db="EMBL/GenBank/DDBJ databases">
        <title>The complete genome of Methanoplanus sp. FWC-SCC4.</title>
        <authorList>
            <person name="Chen S.-C."/>
            <person name="Zhou Y.-Z."/>
            <person name="Lai M.-C."/>
        </authorList>
    </citation>
    <scope>NUCLEOTIDE SEQUENCE [LARGE SCALE GENOMIC DNA]</scope>
    <source>
        <strain evidence="6 7">FWC-SCC4</strain>
    </source>
</reference>
<keyword evidence="3" id="KW-0408">Iron</keyword>
<evidence type="ECO:0000313" key="6">
    <source>
        <dbReference type="EMBL" id="WOF17015.1"/>
    </source>
</evidence>
<dbReference type="RefSeq" id="WP_317136466.1">
    <property type="nucleotide sequence ID" value="NZ_CP043875.1"/>
</dbReference>
<dbReference type="PROSITE" id="PS00198">
    <property type="entry name" value="4FE4S_FER_1"/>
    <property type="match status" value="1"/>
</dbReference>
<organism evidence="6 7">
    <name type="scientific">Methanochimaera problematica</name>
    <dbReference type="NCBI Taxonomy" id="2609417"/>
    <lineage>
        <taxon>Archaea</taxon>
        <taxon>Methanobacteriati</taxon>
        <taxon>Methanobacteriota</taxon>
        <taxon>Stenosarchaea group</taxon>
        <taxon>Methanomicrobia</taxon>
        <taxon>Methanomicrobiales</taxon>
        <taxon>Methanomicrobiaceae</taxon>
        <taxon>Methanochimaera</taxon>
    </lineage>
</organism>
<dbReference type="GeneID" id="85230533"/>
<dbReference type="PANTHER" id="PTHR24960">
    <property type="entry name" value="PHOTOSYSTEM I IRON-SULFUR CENTER-RELATED"/>
    <property type="match status" value="1"/>
</dbReference>
<proteinExistence type="predicted"/>
<evidence type="ECO:0000256" key="1">
    <source>
        <dbReference type="ARBA" id="ARBA00022485"/>
    </source>
</evidence>
<evidence type="ECO:0000256" key="2">
    <source>
        <dbReference type="ARBA" id="ARBA00022723"/>
    </source>
</evidence>
<dbReference type="AlphaFoldDB" id="A0AA97FCR1"/>
<dbReference type="InterPro" id="IPR017900">
    <property type="entry name" value="4Fe4S_Fe_S_CS"/>
</dbReference>
<dbReference type="Pfam" id="PF04015">
    <property type="entry name" value="DUF362"/>
    <property type="match status" value="1"/>
</dbReference>
<feature type="domain" description="4Fe-4S ferredoxin-type" evidence="5">
    <location>
        <begin position="187"/>
        <end position="216"/>
    </location>
</feature>
<evidence type="ECO:0000259" key="5">
    <source>
        <dbReference type="PROSITE" id="PS51379"/>
    </source>
</evidence>
<dbReference type="PROSITE" id="PS51379">
    <property type="entry name" value="4FE4S_FER_2"/>
    <property type="match status" value="2"/>
</dbReference>